<name>A0A7D4TVH1_9SPHI</name>
<sequence>MVLLVLQGKGPCGKGSIFVVLNFATFFQENGVALLSAFKNKTNTKKVVGPCGYEQTNFDTAPPIILWDCHAIARNDNVSNVNAALKTIFFSTRHDTLLSNTFYPSPC</sequence>
<dbReference type="RefSeq" id="WP_173413279.1">
    <property type="nucleotide sequence ID" value="NZ_CP054139.1"/>
</dbReference>
<proteinExistence type="predicted"/>
<dbReference type="AlphaFoldDB" id="A0A7D4TVH1"/>
<gene>
    <name evidence="1" type="ORF">HQ865_01995</name>
</gene>
<evidence type="ECO:0000313" key="2">
    <source>
        <dbReference type="Proteomes" id="UP000505355"/>
    </source>
</evidence>
<organism evidence="1 2">
    <name type="scientific">Mucilaginibacter mali</name>
    <dbReference type="NCBI Taxonomy" id="2740462"/>
    <lineage>
        <taxon>Bacteria</taxon>
        <taxon>Pseudomonadati</taxon>
        <taxon>Bacteroidota</taxon>
        <taxon>Sphingobacteriia</taxon>
        <taxon>Sphingobacteriales</taxon>
        <taxon>Sphingobacteriaceae</taxon>
        <taxon>Mucilaginibacter</taxon>
    </lineage>
</organism>
<accession>A0A7D4TVH1</accession>
<dbReference type="EMBL" id="CP054139">
    <property type="protein sequence ID" value="QKJ28577.1"/>
    <property type="molecule type" value="Genomic_DNA"/>
</dbReference>
<evidence type="ECO:0000313" key="1">
    <source>
        <dbReference type="EMBL" id="QKJ28577.1"/>
    </source>
</evidence>
<dbReference type="Proteomes" id="UP000505355">
    <property type="component" value="Chromosome"/>
</dbReference>
<keyword evidence="2" id="KW-1185">Reference proteome</keyword>
<reference evidence="1 2" key="1">
    <citation type="submission" date="2020-05" db="EMBL/GenBank/DDBJ databases">
        <title>Mucilaginibacter mali sp. nov.</title>
        <authorList>
            <person name="Kim H.S."/>
            <person name="Lee K.C."/>
            <person name="Suh M.K."/>
            <person name="Kim J.-S."/>
            <person name="Han K.-I."/>
            <person name="Eom M.K."/>
            <person name="Shin Y.K."/>
            <person name="Lee J.-S."/>
        </authorList>
    </citation>
    <scope>NUCLEOTIDE SEQUENCE [LARGE SCALE GENOMIC DNA]</scope>
    <source>
        <strain evidence="1 2">G2-14</strain>
    </source>
</reference>
<dbReference type="KEGG" id="mmab:HQ865_01995"/>
<protein>
    <submittedName>
        <fullName evidence="1">Uncharacterized protein</fullName>
    </submittedName>
</protein>